<keyword evidence="2" id="KW-1185">Reference proteome</keyword>
<dbReference type="RefSeq" id="WP_066169464.1">
    <property type="nucleotide sequence ID" value="NZ_CP136137.1"/>
</dbReference>
<reference evidence="1 2" key="1">
    <citation type="journal article" date="2023" name="Virus Evol.">
        <title>Computational host range prediction-The good, the bad, and the ugly.</title>
        <authorList>
            <person name="Howell A.A."/>
            <person name="Versoza C.J."/>
            <person name="Pfeifer S.P."/>
        </authorList>
    </citation>
    <scope>NUCLEOTIDE SEQUENCE [LARGE SCALE GENOMIC DNA]</scope>
    <source>
        <strain evidence="1 2">1610/1b</strain>
    </source>
</reference>
<dbReference type="Proteomes" id="UP001479933">
    <property type="component" value="Chromosome"/>
</dbReference>
<gene>
    <name evidence="1" type="ORF">RVF87_21065</name>
</gene>
<accession>A0ABZ2U193</accession>
<protein>
    <submittedName>
        <fullName evidence="1">Pyridoxamine 5'-phosphate oxidase family protein</fullName>
    </submittedName>
</protein>
<evidence type="ECO:0000313" key="1">
    <source>
        <dbReference type="EMBL" id="WYY07445.1"/>
    </source>
</evidence>
<name>A0ABZ2U193_9ACTN</name>
<evidence type="ECO:0000313" key="2">
    <source>
        <dbReference type="Proteomes" id="UP001479933"/>
    </source>
</evidence>
<proteinExistence type="predicted"/>
<dbReference type="EMBL" id="CP136137">
    <property type="protein sequence ID" value="WYY07445.1"/>
    <property type="molecule type" value="Genomic_DNA"/>
</dbReference>
<sequence>MITDRQWSEARRITRRAIRSSLHCSIASRNPGGSAHVTPIGSVLLGSHGTGIYFDVFNTRLAHNVDLRPEVEILAVDSSRTLWLPGLLRGAFARQPAVRLIGTVGEQRASTAEEIARFHRIVGPLLRTRGGALLWRSLPRVRDIEIHRVERITLGAMTAASRSR</sequence>
<dbReference type="Gene3D" id="2.30.110.10">
    <property type="entry name" value="Electron Transport, Fmn-binding Protein, Chain A"/>
    <property type="match status" value="1"/>
</dbReference>
<dbReference type="SUPFAM" id="SSF50475">
    <property type="entry name" value="FMN-binding split barrel"/>
    <property type="match status" value="1"/>
</dbReference>
<dbReference type="InterPro" id="IPR012349">
    <property type="entry name" value="Split_barrel_FMN-bd"/>
</dbReference>
<organism evidence="1 2">
    <name type="scientific">Gordonia hydrophobica</name>
    <dbReference type="NCBI Taxonomy" id="40516"/>
    <lineage>
        <taxon>Bacteria</taxon>
        <taxon>Bacillati</taxon>
        <taxon>Actinomycetota</taxon>
        <taxon>Actinomycetes</taxon>
        <taxon>Mycobacteriales</taxon>
        <taxon>Gordoniaceae</taxon>
        <taxon>Gordonia</taxon>
    </lineage>
</organism>